<comment type="similarity">
    <text evidence="1">Belongs to the thioesterase PaaI family.</text>
</comment>
<dbReference type="PANTHER" id="PTHR21660:SF1">
    <property type="entry name" value="ACYL-COENZYME A THIOESTERASE 13"/>
    <property type="match status" value="1"/>
</dbReference>
<dbReference type="Pfam" id="PF03061">
    <property type="entry name" value="4HBT"/>
    <property type="match status" value="1"/>
</dbReference>
<dbReference type="InterPro" id="IPR029069">
    <property type="entry name" value="HotDog_dom_sf"/>
</dbReference>
<dbReference type="KEGG" id="bwa:HLV38_01260"/>
<evidence type="ECO:0000256" key="2">
    <source>
        <dbReference type="ARBA" id="ARBA00022801"/>
    </source>
</evidence>
<proteinExistence type="inferred from homology"/>
<dbReference type="GO" id="GO:0047617">
    <property type="term" value="F:fatty acyl-CoA hydrolase activity"/>
    <property type="evidence" value="ECO:0007669"/>
    <property type="project" value="InterPro"/>
</dbReference>
<dbReference type="PANTHER" id="PTHR21660">
    <property type="entry name" value="THIOESTERASE SUPERFAMILY MEMBER-RELATED"/>
    <property type="match status" value="1"/>
</dbReference>
<dbReference type="SUPFAM" id="SSF54637">
    <property type="entry name" value="Thioesterase/thiol ester dehydrase-isomerase"/>
    <property type="match status" value="1"/>
</dbReference>
<reference evidence="5" key="1">
    <citation type="submission" date="2020-05" db="EMBL/GenBank/DDBJ databases">
        <title>Novel species in genus Nocardioides.</title>
        <authorList>
            <person name="Zhang G."/>
        </authorList>
    </citation>
    <scope>NUCLEOTIDE SEQUENCE [LARGE SCALE GENOMIC DNA]</scope>
    <source>
        <strain evidence="5">zg-1050</strain>
    </source>
</reference>
<accession>A0A6M8IYV6</accession>
<name>A0A6M8IYV6_9ACTN</name>
<evidence type="ECO:0000259" key="3">
    <source>
        <dbReference type="Pfam" id="PF03061"/>
    </source>
</evidence>
<sequence length="167" mass="17892">MTTKKPNPAWCKAVLAAINESGYLSYLGLTVDEMGDGFARGSVVIEERHLNAFGNVHGGMLASMIDNITFWAAFATLPEGSGATTLDVQCSYLRACGAGQRVTYEARPIKRGRTIVLVECELRTDAGELVAHGVSKLFVSPAIQPPEALFERAAQLCGSLPARYLDA</sequence>
<dbReference type="RefSeq" id="WP_172300969.1">
    <property type="nucleotide sequence ID" value="NZ_CP053716.1"/>
</dbReference>
<dbReference type="InterPro" id="IPR039298">
    <property type="entry name" value="ACOT13"/>
</dbReference>
<dbReference type="Gene3D" id="3.10.129.10">
    <property type="entry name" value="Hotdog Thioesterase"/>
    <property type="match status" value="1"/>
</dbReference>
<dbReference type="AlphaFoldDB" id="A0A6M8IYV6"/>
<dbReference type="InterPro" id="IPR006683">
    <property type="entry name" value="Thioestr_dom"/>
</dbReference>
<evidence type="ECO:0000313" key="4">
    <source>
        <dbReference type="EMBL" id="QKF06900.1"/>
    </source>
</evidence>
<evidence type="ECO:0000313" key="5">
    <source>
        <dbReference type="Proteomes" id="UP000503297"/>
    </source>
</evidence>
<dbReference type="EMBL" id="CP053716">
    <property type="protein sequence ID" value="QKF06900.1"/>
    <property type="molecule type" value="Genomic_DNA"/>
</dbReference>
<keyword evidence="2" id="KW-0378">Hydrolase</keyword>
<organism evidence="4 5">
    <name type="scientific">Berryella wangjianweii</name>
    <dbReference type="NCBI Taxonomy" id="2734634"/>
    <lineage>
        <taxon>Bacteria</taxon>
        <taxon>Bacillati</taxon>
        <taxon>Actinomycetota</taxon>
        <taxon>Coriobacteriia</taxon>
        <taxon>Eggerthellales</taxon>
        <taxon>Eggerthellaceae</taxon>
        <taxon>Berryella</taxon>
    </lineage>
</organism>
<evidence type="ECO:0000256" key="1">
    <source>
        <dbReference type="ARBA" id="ARBA00008324"/>
    </source>
</evidence>
<dbReference type="Proteomes" id="UP000503297">
    <property type="component" value="Chromosome"/>
</dbReference>
<protein>
    <submittedName>
        <fullName evidence="4">PaaI family thioesterase</fullName>
    </submittedName>
</protein>
<dbReference type="NCBIfam" id="TIGR00369">
    <property type="entry name" value="unchar_dom_1"/>
    <property type="match status" value="1"/>
</dbReference>
<dbReference type="CDD" id="cd03443">
    <property type="entry name" value="PaaI_thioesterase"/>
    <property type="match status" value="1"/>
</dbReference>
<dbReference type="InterPro" id="IPR003736">
    <property type="entry name" value="PAAI_dom"/>
</dbReference>
<gene>
    <name evidence="4" type="ORF">HLV38_01260</name>
</gene>
<feature type="domain" description="Thioesterase" evidence="3">
    <location>
        <begin position="53"/>
        <end position="130"/>
    </location>
</feature>
<keyword evidence="5" id="KW-1185">Reference proteome</keyword>